<evidence type="ECO:0000259" key="1">
    <source>
        <dbReference type="Pfam" id="PF12697"/>
    </source>
</evidence>
<dbReference type="Pfam" id="PF12697">
    <property type="entry name" value="Abhydrolase_6"/>
    <property type="match status" value="1"/>
</dbReference>
<keyword evidence="2" id="KW-0378">Hydrolase</keyword>
<sequence>MTVVLVHGVPETPSLWDEIRERICLPSTALRLPGFGCGFPKGLVGKDAYADWLAKELRALEGPLDLVGHDWGGHLAMRVVSAHDVPVRSWVSDVAHGWHPDYRWHEAATLWQRSPEGEESLASLRVDSPGPTLGDHLMLRGMSPEIAKEVDGVHDPGMSDAILGLYRSAWPHLYADWGRAFDRPAAARGLVLVPTEDPMARPDLDREVAERVGAETAELDGLTHYWMLQDPARGADVLRRFWASLDD</sequence>
<dbReference type="OrthoDB" id="4540226at2"/>
<proteinExistence type="predicted"/>
<dbReference type="InterPro" id="IPR000073">
    <property type="entry name" value="AB_hydrolase_1"/>
</dbReference>
<dbReference type="EMBL" id="VDGT01000003">
    <property type="protein sequence ID" value="TNM32978.1"/>
    <property type="molecule type" value="Genomic_DNA"/>
</dbReference>
<organism evidence="2 3">
    <name type="scientific">Streptomyces sedi</name>
    <dbReference type="NCBI Taxonomy" id="555059"/>
    <lineage>
        <taxon>Bacteria</taxon>
        <taxon>Bacillati</taxon>
        <taxon>Actinomycetota</taxon>
        <taxon>Actinomycetes</taxon>
        <taxon>Kitasatosporales</taxon>
        <taxon>Streptomycetaceae</taxon>
        <taxon>Streptomyces</taxon>
    </lineage>
</organism>
<dbReference type="GO" id="GO:0016787">
    <property type="term" value="F:hydrolase activity"/>
    <property type="evidence" value="ECO:0007669"/>
    <property type="project" value="UniProtKB-KW"/>
</dbReference>
<reference evidence="2 3" key="1">
    <citation type="submission" date="2019-06" db="EMBL/GenBank/DDBJ databases">
        <title>Draft genome of Streptomyces sedi sp. JCM16909.</title>
        <authorList>
            <person name="Klykleung N."/>
            <person name="Tanasupawat S."/>
            <person name="Kudo T."/>
            <person name="Yuki M."/>
            <person name="Ohkuma M."/>
        </authorList>
    </citation>
    <scope>NUCLEOTIDE SEQUENCE [LARGE SCALE GENOMIC DNA]</scope>
    <source>
        <strain evidence="2 3">JCM 16909</strain>
    </source>
</reference>
<name>A0A5C4VAN2_9ACTN</name>
<keyword evidence="3" id="KW-1185">Reference proteome</keyword>
<dbReference type="RefSeq" id="WP_139641689.1">
    <property type="nucleotide sequence ID" value="NZ_BAAAZS010000076.1"/>
</dbReference>
<gene>
    <name evidence="2" type="ORF">FH715_06685</name>
</gene>
<feature type="domain" description="AB hydrolase-1" evidence="1">
    <location>
        <begin position="3"/>
        <end position="236"/>
    </location>
</feature>
<dbReference type="InterPro" id="IPR029058">
    <property type="entry name" value="AB_hydrolase_fold"/>
</dbReference>
<evidence type="ECO:0000313" key="3">
    <source>
        <dbReference type="Proteomes" id="UP000311713"/>
    </source>
</evidence>
<dbReference type="SUPFAM" id="SSF53474">
    <property type="entry name" value="alpha/beta-Hydrolases"/>
    <property type="match status" value="1"/>
</dbReference>
<accession>A0A5C4VAN2</accession>
<dbReference type="Proteomes" id="UP000311713">
    <property type="component" value="Unassembled WGS sequence"/>
</dbReference>
<dbReference type="Gene3D" id="3.40.50.1820">
    <property type="entry name" value="alpha/beta hydrolase"/>
    <property type="match status" value="1"/>
</dbReference>
<protein>
    <submittedName>
        <fullName evidence="2">Alpha/beta hydrolase</fullName>
    </submittedName>
</protein>
<comment type="caution">
    <text evidence="2">The sequence shown here is derived from an EMBL/GenBank/DDBJ whole genome shotgun (WGS) entry which is preliminary data.</text>
</comment>
<evidence type="ECO:0000313" key="2">
    <source>
        <dbReference type="EMBL" id="TNM32978.1"/>
    </source>
</evidence>
<dbReference type="AlphaFoldDB" id="A0A5C4VAN2"/>